<evidence type="ECO:0000256" key="4">
    <source>
        <dbReference type="ARBA" id="ARBA00022795"/>
    </source>
</evidence>
<keyword evidence="8" id="KW-0282">Flagellum</keyword>
<evidence type="ECO:0000256" key="2">
    <source>
        <dbReference type="ARBA" id="ARBA00017823"/>
    </source>
</evidence>
<proteinExistence type="inferred from homology"/>
<keyword evidence="6" id="KW-0804">Transcription</keyword>
<keyword evidence="5" id="KW-0805">Transcription regulation</keyword>
<evidence type="ECO:0000259" key="7">
    <source>
        <dbReference type="Pfam" id="PF04316"/>
    </source>
</evidence>
<keyword evidence="4" id="KW-1005">Bacterial flagellum biogenesis</keyword>
<evidence type="ECO:0000256" key="5">
    <source>
        <dbReference type="ARBA" id="ARBA00023015"/>
    </source>
</evidence>
<evidence type="ECO:0000256" key="1">
    <source>
        <dbReference type="ARBA" id="ARBA00005322"/>
    </source>
</evidence>
<dbReference type="Proteomes" id="UP001232493">
    <property type="component" value="Chromosome"/>
</dbReference>
<evidence type="ECO:0000256" key="6">
    <source>
        <dbReference type="ARBA" id="ARBA00023163"/>
    </source>
</evidence>
<evidence type="ECO:0000313" key="9">
    <source>
        <dbReference type="Proteomes" id="UP001232493"/>
    </source>
</evidence>
<reference evidence="8 9" key="1">
    <citation type="submission" date="2021-02" db="EMBL/GenBank/DDBJ databases">
        <title>Characterization of Marinitoga sp. nov. str. BP5-C20A.</title>
        <authorList>
            <person name="Erauso G."/>
            <person name="Postec A."/>
        </authorList>
    </citation>
    <scope>NUCLEOTIDE SEQUENCE [LARGE SCALE GENOMIC DNA]</scope>
    <source>
        <strain evidence="8 9">BP5-C20A</strain>
    </source>
</reference>
<dbReference type="InterPro" id="IPR031316">
    <property type="entry name" value="FlgM_C"/>
</dbReference>
<keyword evidence="3" id="KW-0678">Repressor</keyword>
<organism evidence="8 9">
    <name type="scientific">Marinitoga aeolica</name>
    <dbReference type="NCBI Taxonomy" id="2809031"/>
    <lineage>
        <taxon>Bacteria</taxon>
        <taxon>Thermotogati</taxon>
        <taxon>Thermotogota</taxon>
        <taxon>Thermotogae</taxon>
        <taxon>Petrotogales</taxon>
        <taxon>Petrotogaceae</taxon>
        <taxon>Marinitoga</taxon>
    </lineage>
</organism>
<protein>
    <recommendedName>
        <fullName evidence="2">Negative regulator of flagellin synthesis</fullName>
    </recommendedName>
</protein>
<accession>A0ABY8PNL7</accession>
<evidence type="ECO:0000256" key="3">
    <source>
        <dbReference type="ARBA" id="ARBA00022491"/>
    </source>
</evidence>
<dbReference type="InterPro" id="IPR035890">
    <property type="entry name" value="Anti-sigma-28_factor_FlgM_sf"/>
</dbReference>
<gene>
    <name evidence="8" type="primary">flgM</name>
    <name evidence="8" type="ORF">JRV97_07565</name>
</gene>
<evidence type="ECO:0000313" key="8">
    <source>
        <dbReference type="EMBL" id="WGS64233.1"/>
    </source>
</evidence>
<keyword evidence="9" id="KW-1185">Reference proteome</keyword>
<dbReference type="EMBL" id="CP069362">
    <property type="protein sequence ID" value="WGS64233.1"/>
    <property type="molecule type" value="Genomic_DNA"/>
</dbReference>
<name>A0ABY8PNL7_9BACT</name>
<dbReference type="SUPFAM" id="SSF101498">
    <property type="entry name" value="Anti-sigma factor FlgM"/>
    <property type="match status" value="1"/>
</dbReference>
<sequence length="96" mass="11103">MDINKLNRVYQQYVKNETLKKENKIGKTSSEDRIIKQDNSPVKVSVDGSSKKYIEMARNEIPEIRENLVEELRQAIEQGLYKIDADKIAEKMLGGF</sequence>
<comment type="similarity">
    <text evidence="1">Belongs to the FlgM family.</text>
</comment>
<dbReference type="Pfam" id="PF04316">
    <property type="entry name" value="FlgM"/>
    <property type="match status" value="1"/>
</dbReference>
<feature type="domain" description="Anti-sigma-28 factor FlgM C-terminal" evidence="7">
    <location>
        <begin position="43"/>
        <end position="93"/>
    </location>
</feature>
<keyword evidence="8" id="KW-0966">Cell projection</keyword>
<dbReference type="RefSeq" id="WP_280997718.1">
    <property type="nucleotide sequence ID" value="NZ_CP069362.1"/>
</dbReference>
<keyword evidence="8" id="KW-0969">Cilium</keyword>
<dbReference type="InterPro" id="IPR007412">
    <property type="entry name" value="FlgM"/>
</dbReference>
<dbReference type="NCBIfam" id="TIGR03824">
    <property type="entry name" value="FlgM_jcvi"/>
    <property type="match status" value="1"/>
</dbReference>